<name>A0AAW9CXC4_BURTH</name>
<dbReference type="AlphaFoldDB" id="A0AAW9CXC4"/>
<sequence>MPASVQRPADAARRAAARRTGVTRRVGHDAGKIVYHRMSSGRHARSCNLYGDRKEDSC</sequence>
<evidence type="ECO:0000256" key="1">
    <source>
        <dbReference type="SAM" id="MobiDB-lite"/>
    </source>
</evidence>
<comment type="caution">
    <text evidence="2">The sequence shown here is derived from an EMBL/GenBank/DDBJ whole genome shotgun (WGS) entry which is preliminary data.</text>
</comment>
<dbReference type="Proteomes" id="UP001272137">
    <property type="component" value="Unassembled WGS sequence"/>
</dbReference>
<protein>
    <submittedName>
        <fullName evidence="2">Uncharacterized protein</fullName>
    </submittedName>
</protein>
<proteinExistence type="predicted"/>
<evidence type="ECO:0000313" key="3">
    <source>
        <dbReference type="Proteomes" id="UP001272137"/>
    </source>
</evidence>
<reference evidence="2" key="1">
    <citation type="submission" date="2018-08" db="EMBL/GenBank/DDBJ databases">
        <title>Identification of Burkholderia cepacia strains that express a Burkholderia pseudomallei-like capsular polysaccharide.</title>
        <authorList>
            <person name="Burtnick M.N."/>
            <person name="Vongsouvath M."/>
            <person name="Newton P."/>
            <person name="Wuthiekanun V."/>
            <person name="Limmathurotsakul D."/>
            <person name="Brett P.J."/>
            <person name="Chantratita N."/>
            <person name="Dance D.A."/>
        </authorList>
    </citation>
    <scope>NUCLEOTIDE SEQUENCE</scope>
    <source>
        <strain evidence="2">SBXCC001</strain>
    </source>
</reference>
<evidence type="ECO:0000313" key="2">
    <source>
        <dbReference type="EMBL" id="MDW9254802.1"/>
    </source>
</evidence>
<gene>
    <name evidence="2" type="ORF">C7S16_2938</name>
</gene>
<dbReference type="EMBL" id="QXCT01000002">
    <property type="protein sequence ID" value="MDW9254802.1"/>
    <property type="molecule type" value="Genomic_DNA"/>
</dbReference>
<accession>A0AAW9CXC4</accession>
<feature type="region of interest" description="Disordered" evidence="1">
    <location>
        <begin position="1"/>
        <end position="30"/>
    </location>
</feature>
<organism evidence="2 3">
    <name type="scientific">Burkholderia thailandensis</name>
    <dbReference type="NCBI Taxonomy" id="57975"/>
    <lineage>
        <taxon>Bacteria</taxon>
        <taxon>Pseudomonadati</taxon>
        <taxon>Pseudomonadota</taxon>
        <taxon>Betaproteobacteria</taxon>
        <taxon>Burkholderiales</taxon>
        <taxon>Burkholderiaceae</taxon>
        <taxon>Burkholderia</taxon>
        <taxon>pseudomallei group</taxon>
    </lineage>
</organism>